<name>A0A383BUT2_9ZZZZ</name>
<reference evidence="1" key="1">
    <citation type="submission" date="2018-05" db="EMBL/GenBank/DDBJ databases">
        <authorList>
            <person name="Lanie J.A."/>
            <person name="Ng W.-L."/>
            <person name="Kazmierczak K.M."/>
            <person name="Andrzejewski T.M."/>
            <person name="Davidsen T.M."/>
            <person name="Wayne K.J."/>
            <person name="Tettelin H."/>
            <person name="Glass J.I."/>
            <person name="Rusch D."/>
            <person name="Podicherti R."/>
            <person name="Tsui H.-C.T."/>
            <person name="Winkler M.E."/>
        </authorList>
    </citation>
    <scope>NUCLEOTIDE SEQUENCE</scope>
</reference>
<dbReference type="EMBL" id="UINC01203353">
    <property type="protein sequence ID" value="SVE23563.1"/>
    <property type="molecule type" value="Genomic_DNA"/>
</dbReference>
<gene>
    <name evidence="1" type="ORF">METZ01_LOCUS476417</name>
</gene>
<proteinExistence type="predicted"/>
<sequence>MLEKNNEKIFVPCKERINKKGFVRFSRVSGNYYATQDVTTIAKKPVWKEDLKYILAILNSNLIFYWIKHMGLARGGVVEFSERPLAKIPIKLIDWDNQEEIKIYNEILSLVNSIIDSGQDDEKTSQLENLIKKLYGISA</sequence>
<dbReference type="AlphaFoldDB" id="A0A383BUT2"/>
<protein>
    <submittedName>
        <fullName evidence="1">Uncharacterized protein</fullName>
    </submittedName>
</protein>
<evidence type="ECO:0000313" key="1">
    <source>
        <dbReference type="EMBL" id="SVE23563.1"/>
    </source>
</evidence>
<accession>A0A383BUT2</accession>
<organism evidence="1">
    <name type="scientific">marine metagenome</name>
    <dbReference type="NCBI Taxonomy" id="408172"/>
    <lineage>
        <taxon>unclassified sequences</taxon>
        <taxon>metagenomes</taxon>
        <taxon>ecological metagenomes</taxon>
    </lineage>
</organism>